<accession>A0A0K2T0F3</accession>
<dbReference type="EMBL" id="HACA01001595">
    <property type="protein sequence ID" value="CDW18956.1"/>
    <property type="molecule type" value="Transcribed_RNA"/>
</dbReference>
<organism evidence="1">
    <name type="scientific">Lepeophtheirus salmonis</name>
    <name type="common">Salmon louse</name>
    <name type="synonym">Caligus salmonis</name>
    <dbReference type="NCBI Taxonomy" id="72036"/>
    <lineage>
        <taxon>Eukaryota</taxon>
        <taxon>Metazoa</taxon>
        <taxon>Ecdysozoa</taxon>
        <taxon>Arthropoda</taxon>
        <taxon>Crustacea</taxon>
        <taxon>Multicrustacea</taxon>
        <taxon>Hexanauplia</taxon>
        <taxon>Copepoda</taxon>
        <taxon>Siphonostomatoida</taxon>
        <taxon>Caligidae</taxon>
        <taxon>Lepeophtheirus</taxon>
    </lineage>
</organism>
<proteinExistence type="predicted"/>
<name>A0A0K2T0F3_LEPSM</name>
<sequence>MDFINYFWSNNLNRASRTFSFTCTHIATPKILKPLINCLNKGAESP</sequence>
<evidence type="ECO:0000313" key="1">
    <source>
        <dbReference type="EMBL" id="CDW18956.1"/>
    </source>
</evidence>
<dbReference type="AlphaFoldDB" id="A0A0K2T0F3"/>
<reference evidence="1" key="1">
    <citation type="submission" date="2014-05" db="EMBL/GenBank/DDBJ databases">
        <authorList>
            <person name="Chronopoulou M."/>
        </authorList>
    </citation>
    <scope>NUCLEOTIDE SEQUENCE</scope>
    <source>
        <tissue evidence="1">Whole organism</tissue>
    </source>
</reference>
<protein>
    <submittedName>
        <fullName evidence="1">Uncharacterized protein</fullName>
    </submittedName>
</protein>